<evidence type="ECO:0000313" key="13">
    <source>
        <dbReference type="EMBL" id="KAI5070574.1"/>
    </source>
</evidence>
<dbReference type="GO" id="GO:0120547">
    <property type="term" value="F:heme A synthase activity"/>
    <property type="evidence" value="ECO:0007669"/>
    <property type="project" value="UniProtKB-EC"/>
</dbReference>
<feature type="transmembrane region" description="Helical" evidence="12">
    <location>
        <begin position="207"/>
        <end position="230"/>
    </location>
</feature>
<gene>
    <name evidence="13" type="ORF">GOP47_0014917</name>
</gene>
<keyword evidence="8" id="KW-0350">Heme biosynthesis</keyword>
<evidence type="ECO:0000256" key="10">
    <source>
        <dbReference type="ARBA" id="ARBA00044501"/>
    </source>
</evidence>
<evidence type="ECO:0000256" key="8">
    <source>
        <dbReference type="ARBA" id="ARBA00023133"/>
    </source>
</evidence>
<comment type="caution">
    <text evidence="13">The sequence shown here is derived from an EMBL/GenBank/DDBJ whole genome shotgun (WGS) entry which is preliminary data.</text>
</comment>
<dbReference type="GO" id="GO:0005743">
    <property type="term" value="C:mitochondrial inner membrane"/>
    <property type="evidence" value="ECO:0007669"/>
    <property type="project" value="TreeGrafter"/>
</dbReference>
<organism evidence="13 14">
    <name type="scientific">Adiantum capillus-veneris</name>
    <name type="common">Maidenhair fern</name>
    <dbReference type="NCBI Taxonomy" id="13818"/>
    <lineage>
        <taxon>Eukaryota</taxon>
        <taxon>Viridiplantae</taxon>
        <taxon>Streptophyta</taxon>
        <taxon>Embryophyta</taxon>
        <taxon>Tracheophyta</taxon>
        <taxon>Polypodiopsida</taxon>
        <taxon>Polypodiidae</taxon>
        <taxon>Polypodiales</taxon>
        <taxon>Pteridineae</taxon>
        <taxon>Pteridaceae</taxon>
        <taxon>Vittarioideae</taxon>
        <taxon>Adiantum</taxon>
    </lineage>
</organism>
<feature type="transmembrane region" description="Helical" evidence="12">
    <location>
        <begin position="251"/>
        <end position="271"/>
    </location>
</feature>
<dbReference type="GO" id="GO:0016653">
    <property type="term" value="F:oxidoreductase activity, acting on NAD(P)H, heme protein as acceptor"/>
    <property type="evidence" value="ECO:0007669"/>
    <property type="project" value="TreeGrafter"/>
</dbReference>
<sequence>MGPSVQDEGYLSTAFHSSGKTFHHPIPTFTVLCIWEGGKELGTCSASIQCIKCFHTPFSKQRWQIRSSWSFGRERDESTKTRLSMTDWKFLGSFPPMSSSEWEAEFVKYKDSPEYKRVNKGMSVDDFKFIYWIEYAHRMWGRGLGLFFTGPFVYFLCKGYITRKLGLRLVSLLALGAGQGFVGWWMVKSGLEEPESQYHQPKVSPYRLAGHLMVAFGIYSGLLWTALSVVRPLQVAQNITFVRGSAKLRKIAILLSILVGLTAASGAFVAGNDAGHAFNTFPKMGDQWIPEGLFELQPWTRNLFENTATVQFDHRVLALTTLASIVAMSIVARKLTLDPSIQRLVNLTMGVSILQVTLGISTLLSYVPVSLGVAHQS</sequence>
<feature type="transmembrane region" description="Helical" evidence="12">
    <location>
        <begin position="139"/>
        <end position="157"/>
    </location>
</feature>
<dbReference type="GO" id="GO:0006784">
    <property type="term" value="P:heme A biosynthetic process"/>
    <property type="evidence" value="ECO:0007669"/>
    <property type="project" value="InterPro"/>
</dbReference>
<comment type="pathway">
    <text evidence="10">Porphyrin-containing compound metabolism; heme A biosynthesis; heme A from heme O: step 1/1.</text>
</comment>
<dbReference type="InterPro" id="IPR023754">
    <property type="entry name" value="HemeA_Synthase_type2"/>
</dbReference>
<accession>A0A9D4UMZ7</accession>
<feature type="transmembrane region" description="Helical" evidence="12">
    <location>
        <begin position="314"/>
        <end position="332"/>
    </location>
</feature>
<evidence type="ECO:0000313" key="14">
    <source>
        <dbReference type="Proteomes" id="UP000886520"/>
    </source>
</evidence>
<dbReference type="GO" id="GO:0046872">
    <property type="term" value="F:metal ion binding"/>
    <property type="evidence" value="ECO:0007669"/>
    <property type="project" value="UniProtKB-KW"/>
</dbReference>
<evidence type="ECO:0000256" key="12">
    <source>
        <dbReference type="SAM" id="Phobius"/>
    </source>
</evidence>
<evidence type="ECO:0000256" key="6">
    <source>
        <dbReference type="ARBA" id="ARBA00023002"/>
    </source>
</evidence>
<evidence type="ECO:0008006" key="15">
    <source>
        <dbReference type="Google" id="ProtNLM"/>
    </source>
</evidence>
<keyword evidence="9 12" id="KW-0472">Membrane</keyword>
<dbReference type="AlphaFoldDB" id="A0A9D4UMZ7"/>
<dbReference type="PANTHER" id="PTHR23289">
    <property type="entry name" value="CYTOCHROME C OXIDASE ASSEMBLY PROTEIN COX15"/>
    <property type="match status" value="1"/>
</dbReference>
<evidence type="ECO:0000256" key="5">
    <source>
        <dbReference type="ARBA" id="ARBA00022989"/>
    </source>
</evidence>
<dbReference type="PANTHER" id="PTHR23289:SF2">
    <property type="entry name" value="CYTOCHROME C OXIDASE ASSEMBLY PROTEIN COX15 HOMOLOG"/>
    <property type="match status" value="1"/>
</dbReference>
<evidence type="ECO:0000256" key="4">
    <source>
        <dbReference type="ARBA" id="ARBA00022723"/>
    </source>
</evidence>
<dbReference type="EMBL" id="JABFUD020000014">
    <property type="protein sequence ID" value="KAI5070574.1"/>
    <property type="molecule type" value="Genomic_DNA"/>
</dbReference>
<keyword evidence="4" id="KW-0479">Metal-binding</keyword>
<dbReference type="Proteomes" id="UP000886520">
    <property type="component" value="Chromosome 14"/>
</dbReference>
<keyword evidence="3 12" id="KW-0812">Transmembrane</keyword>
<protein>
    <recommendedName>
        <fullName evidence="15">Cytochrome c oxidase assembly protein COX15</fullName>
    </recommendedName>
</protein>
<reference evidence="13" key="1">
    <citation type="submission" date="2021-01" db="EMBL/GenBank/DDBJ databases">
        <title>Adiantum capillus-veneris genome.</title>
        <authorList>
            <person name="Fang Y."/>
            <person name="Liao Q."/>
        </authorList>
    </citation>
    <scope>NUCLEOTIDE SEQUENCE</scope>
    <source>
        <strain evidence="13">H3</strain>
        <tissue evidence="13">Leaf</tissue>
    </source>
</reference>
<dbReference type="Pfam" id="PF02628">
    <property type="entry name" value="COX15-CtaA"/>
    <property type="match status" value="1"/>
</dbReference>
<keyword evidence="14" id="KW-1185">Reference proteome</keyword>
<keyword evidence="7" id="KW-0408">Iron</keyword>
<name>A0A9D4UMZ7_ADICA</name>
<evidence type="ECO:0000256" key="9">
    <source>
        <dbReference type="ARBA" id="ARBA00023136"/>
    </source>
</evidence>
<comment type="subcellular location">
    <subcellularLocation>
        <location evidence="2">Membrane</location>
        <topology evidence="2">Multi-pass membrane protein</topology>
    </subcellularLocation>
</comment>
<dbReference type="InterPro" id="IPR003780">
    <property type="entry name" value="COX15/CtaA_fam"/>
</dbReference>
<comment type="catalytic activity">
    <reaction evidence="11">
        <text>Fe(II)-heme o + 2 A + H2O = Fe(II)-heme a + 2 AH2</text>
        <dbReference type="Rhea" id="RHEA:63388"/>
        <dbReference type="ChEBI" id="CHEBI:13193"/>
        <dbReference type="ChEBI" id="CHEBI:15377"/>
        <dbReference type="ChEBI" id="CHEBI:17499"/>
        <dbReference type="ChEBI" id="CHEBI:60530"/>
        <dbReference type="ChEBI" id="CHEBI:61715"/>
        <dbReference type="EC" id="1.17.99.9"/>
    </reaction>
    <physiologicalReaction direction="left-to-right" evidence="11">
        <dbReference type="Rhea" id="RHEA:63389"/>
    </physiologicalReaction>
</comment>
<evidence type="ECO:0000256" key="7">
    <source>
        <dbReference type="ARBA" id="ARBA00023004"/>
    </source>
</evidence>
<evidence type="ECO:0000256" key="2">
    <source>
        <dbReference type="ARBA" id="ARBA00004141"/>
    </source>
</evidence>
<proteinExistence type="predicted"/>
<comment type="cofactor">
    <cofactor evidence="1">
        <name>heme b</name>
        <dbReference type="ChEBI" id="CHEBI:60344"/>
    </cofactor>
</comment>
<feature type="transmembrane region" description="Helical" evidence="12">
    <location>
        <begin position="344"/>
        <end position="367"/>
    </location>
</feature>
<feature type="transmembrane region" description="Helical" evidence="12">
    <location>
        <begin position="169"/>
        <end position="187"/>
    </location>
</feature>
<evidence type="ECO:0000256" key="11">
    <source>
        <dbReference type="ARBA" id="ARBA00048044"/>
    </source>
</evidence>
<keyword evidence="6" id="KW-0560">Oxidoreductase</keyword>
<dbReference type="OrthoDB" id="1726137at2759"/>
<keyword evidence="5 12" id="KW-1133">Transmembrane helix</keyword>
<evidence type="ECO:0000256" key="3">
    <source>
        <dbReference type="ARBA" id="ARBA00022692"/>
    </source>
</evidence>
<evidence type="ECO:0000256" key="1">
    <source>
        <dbReference type="ARBA" id="ARBA00001970"/>
    </source>
</evidence>